<dbReference type="InterPro" id="IPR003313">
    <property type="entry name" value="AraC-bd"/>
</dbReference>
<dbReference type="SUPFAM" id="SSF51215">
    <property type="entry name" value="Regulatory protein AraC"/>
    <property type="match status" value="1"/>
</dbReference>
<proteinExistence type="predicted"/>
<dbReference type="InterPro" id="IPR014710">
    <property type="entry name" value="RmlC-like_jellyroll"/>
</dbReference>
<evidence type="ECO:0000313" key="6">
    <source>
        <dbReference type="Proteomes" id="UP001597362"/>
    </source>
</evidence>
<evidence type="ECO:0000259" key="4">
    <source>
        <dbReference type="PROSITE" id="PS01124"/>
    </source>
</evidence>
<dbReference type="Gene3D" id="1.10.10.60">
    <property type="entry name" value="Homeodomain-like"/>
    <property type="match status" value="2"/>
</dbReference>
<evidence type="ECO:0000313" key="5">
    <source>
        <dbReference type="EMBL" id="MFD2114666.1"/>
    </source>
</evidence>
<feature type="domain" description="HTH araC/xylS-type" evidence="4">
    <location>
        <begin position="215"/>
        <end position="313"/>
    </location>
</feature>
<organism evidence="5 6">
    <name type="scientific">Paenibacillus yanchengensis</name>
    <dbReference type="NCBI Taxonomy" id="2035833"/>
    <lineage>
        <taxon>Bacteria</taxon>
        <taxon>Bacillati</taxon>
        <taxon>Bacillota</taxon>
        <taxon>Bacilli</taxon>
        <taxon>Bacillales</taxon>
        <taxon>Paenibacillaceae</taxon>
        <taxon>Paenibacillus</taxon>
    </lineage>
</organism>
<dbReference type="PRINTS" id="PR00032">
    <property type="entry name" value="HTHARAC"/>
</dbReference>
<dbReference type="InterPro" id="IPR037923">
    <property type="entry name" value="HTH-like"/>
</dbReference>
<dbReference type="PROSITE" id="PS00041">
    <property type="entry name" value="HTH_ARAC_FAMILY_1"/>
    <property type="match status" value="1"/>
</dbReference>
<keyword evidence="3" id="KW-0804">Transcription</keyword>
<dbReference type="CDD" id="cd02208">
    <property type="entry name" value="cupin_RmlC-like"/>
    <property type="match status" value="1"/>
</dbReference>
<gene>
    <name evidence="5" type="ORF">ACFSJH_02745</name>
</gene>
<dbReference type="PANTHER" id="PTHR43280:SF28">
    <property type="entry name" value="HTH-TYPE TRANSCRIPTIONAL ACTIVATOR RHAS"/>
    <property type="match status" value="1"/>
</dbReference>
<keyword evidence="6" id="KW-1185">Reference proteome</keyword>
<dbReference type="EMBL" id="JBHUHO010000008">
    <property type="protein sequence ID" value="MFD2114666.1"/>
    <property type="molecule type" value="Genomic_DNA"/>
</dbReference>
<accession>A0ABW4YG38</accession>
<sequence>MTVGMEFVMPNMTNTIQITGCQFAIKPPGWSYPRHHHHLFELLYCYEGEVTQSSEDQEIILRAGELILLRPGIKHHTFNHSDEPYRFFNFHFNLDDRELRPLLTQHSVYHLEQQQLTDTAIFQHIQSLEQLLRKQNPQYSRSWEVGLVDEDMVNVHTVKVDKGTIPLQLSGIDRLYFHHQLLLLIQEVALLLMTKIEQEEQKEIKISQLHADIAHEMEAMLQQNVHSKGAIQQIANKQNISRSQCYKIFMHVYGCSPRQYLSELKLNKAKELLMSSNLSIEAISDQIGFSSASHFSRQFSRWTGQSPNQYRPQHVTIVDNDK</sequence>
<dbReference type="Pfam" id="PF02311">
    <property type="entry name" value="AraC_binding"/>
    <property type="match status" value="1"/>
</dbReference>
<dbReference type="SUPFAM" id="SSF46689">
    <property type="entry name" value="Homeodomain-like"/>
    <property type="match status" value="1"/>
</dbReference>
<dbReference type="Proteomes" id="UP001597362">
    <property type="component" value="Unassembled WGS sequence"/>
</dbReference>
<reference evidence="6" key="1">
    <citation type="journal article" date="2019" name="Int. J. Syst. Evol. Microbiol.">
        <title>The Global Catalogue of Microorganisms (GCM) 10K type strain sequencing project: providing services to taxonomists for standard genome sequencing and annotation.</title>
        <authorList>
            <consortium name="The Broad Institute Genomics Platform"/>
            <consortium name="The Broad Institute Genome Sequencing Center for Infectious Disease"/>
            <person name="Wu L."/>
            <person name="Ma J."/>
        </authorList>
    </citation>
    <scope>NUCLEOTIDE SEQUENCE [LARGE SCALE GENOMIC DNA]</scope>
    <source>
        <strain evidence="6">GH52</strain>
    </source>
</reference>
<dbReference type="PANTHER" id="PTHR43280">
    <property type="entry name" value="ARAC-FAMILY TRANSCRIPTIONAL REGULATOR"/>
    <property type="match status" value="1"/>
</dbReference>
<evidence type="ECO:0000256" key="1">
    <source>
        <dbReference type="ARBA" id="ARBA00023015"/>
    </source>
</evidence>
<dbReference type="RefSeq" id="WP_377769688.1">
    <property type="nucleotide sequence ID" value="NZ_JBHUHO010000008.1"/>
</dbReference>
<keyword evidence="2" id="KW-0238">DNA-binding</keyword>
<protein>
    <submittedName>
        <fullName evidence="5">Helix-turn-helix domain-containing protein</fullName>
    </submittedName>
</protein>
<evidence type="ECO:0000256" key="3">
    <source>
        <dbReference type="ARBA" id="ARBA00023163"/>
    </source>
</evidence>
<comment type="caution">
    <text evidence="5">The sequence shown here is derived from an EMBL/GenBank/DDBJ whole genome shotgun (WGS) entry which is preliminary data.</text>
</comment>
<dbReference type="InterPro" id="IPR020449">
    <property type="entry name" value="Tscrpt_reg_AraC-type_HTH"/>
</dbReference>
<dbReference type="Gene3D" id="2.60.120.10">
    <property type="entry name" value="Jelly Rolls"/>
    <property type="match status" value="1"/>
</dbReference>
<name>A0ABW4YG38_9BACL</name>
<dbReference type="InterPro" id="IPR018062">
    <property type="entry name" value="HTH_AraC-typ_CS"/>
</dbReference>
<dbReference type="InterPro" id="IPR018060">
    <property type="entry name" value="HTH_AraC"/>
</dbReference>
<dbReference type="Pfam" id="PF12833">
    <property type="entry name" value="HTH_18"/>
    <property type="match status" value="1"/>
</dbReference>
<dbReference type="InterPro" id="IPR009057">
    <property type="entry name" value="Homeodomain-like_sf"/>
</dbReference>
<keyword evidence="1" id="KW-0805">Transcription regulation</keyword>
<dbReference type="PROSITE" id="PS01124">
    <property type="entry name" value="HTH_ARAC_FAMILY_2"/>
    <property type="match status" value="1"/>
</dbReference>
<evidence type="ECO:0000256" key="2">
    <source>
        <dbReference type="ARBA" id="ARBA00023125"/>
    </source>
</evidence>
<dbReference type="SMART" id="SM00342">
    <property type="entry name" value="HTH_ARAC"/>
    <property type="match status" value="1"/>
</dbReference>